<protein>
    <submittedName>
        <fullName evidence="2">Beta-3 adrenergic receptor</fullName>
    </submittedName>
</protein>
<evidence type="ECO:0000313" key="2">
    <source>
        <dbReference type="EMBL" id="JAG26386.1"/>
    </source>
</evidence>
<reference evidence="2" key="1">
    <citation type="journal article" date="2014" name="PLoS ONE">
        <title>Transcriptome-Based Identification of ABC Transporters in the Western Tarnished Plant Bug Lygus hesperus.</title>
        <authorList>
            <person name="Hull J.J."/>
            <person name="Chaney K."/>
            <person name="Geib S.M."/>
            <person name="Fabrick J.A."/>
            <person name="Brent C.S."/>
            <person name="Walsh D."/>
            <person name="Lavine L.C."/>
        </authorList>
    </citation>
    <scope>NUCLEOTIDE SEQUENCE</scope>
</reference>
<feature type="compositionally biased region" description="Low complexity" evidence="1">
    <location>
        <begin position="44"/>
        <end position="55"/>
    </location>
</feature>
<gene>
    <name evidence="2" type="primary">ADRB3</name>
    <name evidence="2" type="ORF">CM83_102793</name>
</gene>
<sequence>LTRMRYPFDTGAEGWRGDAVTPPPIQFTLSNRGNGTHSDGGGNSSNLSNVSSRSNPTQIQQLGDGDPSNLANYTCDSISCDGTSGDDDAGLMYPHGNEPVKSCTNRPWYYSQISPLLLWMHADGGAPTDAPSSHEPTAIRMPMNTFTYTLLSLYYLPPLQNASIVAAFFLILHRVVSHLSYHIGRSSPDKLFPQSPATVAVGTGVTDQGVCPVQSSTLHTLLPQYHHHWICVAISQIWHLLS</sequence>
<feature type="region of interest" description="Disordered" evidence="1">
    <location>
        <begin position="1"/>
        <end position="66"/>
    </location>
</feature>
<dbReference type="EMBL" id="GBHO01017218">
    <property type="protein sequence ID" value="JAG26386.1"/>
    <property type="molecule type" value="Transcribed_RNA"/>
</dbReference>
<reference evidence="2" key="2">
    <citation type="submission" date="2014-07" db="EMBL/GenBank/DDBJ databases">
        <authorList>
            <person name="Hull J."/>
        </authorList>
    </citation>
    <scope>NUCLEOTIDE SEQUENCE</scope>
</reference>
<evidence type="ECO:0000256" key="1">
    <source>
        <dbReference type="SAM" id="MobiDB-lite"/>
    </source>
</evidence>
<organism evidence="2">
    <name type="scientific">Lygus hesperus</name>
    <name type="common">Western plant bug</name>
    <dbReference type="NCBI Taxonomy" id="30085"/>
    <lineage>
        <taxon>Eukaryota</taxon>
        <taxon>Metazoa</taxon>
        <taxon>Ecdysozoa</taxon>
        <taxon>Arthropoda</taxon>
        <taxon>Hexapoda</taxon>
        <taxon>Insecta</taxon>
        <taxon>Pterygota</taxon>
        <taxon>Neoptera</taxon>
        <taxon>Paraneoptera</taxon>
        <taxon>Hemiptera</taxon>
        <taxon>Heteroptera</taxon>
        <taxon>Panheteroptera</taxon>
        <taxon>Cimicomorpha</taxon>
        <taxon>Miridae</taxon>
        <taxon>Mirini</taxon>
        <taxon>Lygus</taxon>
    </lineage>
</organism>
<keyword evidence="2" id="KW-0675">Receptor</keyword>
<feature type="compositionally biased region" description="Polar residues" evidence="1">
    <location>
        <begin position="27"/>
        <end position="37"/>
    </location>
</feature>
<accession>A0A0A9Y426</accession>
<feature type="non-terminal residue" evidence="2">
    <location>
        <position position="1"/>
    </location>
</feature>
<proteinExistence type="predicted"/>
<dbReference type="AlphaFoldDB" id="A0A0A9Y426"/>
<name>A0A0A9Y426_LYGHE</name>